<name>A0ABY2WPS6_9FLAO</name>
<reference evidence="1 2" key="1">
    <citation type="submission" date="2019-05" db="EMBL/GenBank/DDBJ databases">
        <title>Flagellimonas sp. AsT0115, sp. nov., isolated from a marine red algae, Asparagopsis taxiformis.</title>
        <authorList>
            <person name="Kim J."/>
            <person name="Jeong S.E."/>
            <person name="Jeon C.O."/>
        </authorList>
    </citation>
    <scope>NUCLEOTIDE SEQUENCE [LARGE SCALE GENOMIC DNA]</scope>
    <source>
        <strain evidence="1 2">AsT0115</strain>
    </source>
</reference>
<keyword evidence="2" id="KW-1185">Reference proteome</keyword>
<evidence type="ECO:0000313" key="2">
    <source>
        <dbReference type="Proteomes" id="UP000751614"/>
    </source>
</evidence>
<accession>A0ABY2WPS6</accession>
<comment type="caution">
    <text evidence="1">The sequence shown here is derived from an EMBL/GenBank/DDBJ whole genome shotgun (WGS) entry which is preliminary data.</text>
</comment>
<organism evidence="1 2">
    <name type="scientific">Flagellimonas algicola</name>
    <dbReference type="NCBI Taxonomy" id="2583815"/>
    <lineage>
        <taxon>Bacteria</taxon>
        <taxon>Pseudomonadati</taxon>
        <taxon>Bacteroidota</taxon>
        <taxon>Flavobacteriia</taxon>
        <taxon>Flavobacteriales</taxon>
        <taxon>Flavobacteriaceae</taxon>
        <taxon>Flagellimonas</taxon>
    </lineage>
</organism>
<evidence type="ECO:0000313" key="1">
    <source>
        <dbReference type="EMBL" id="TMU56682.1"/>
    </source>
</evidence>
<dbReference type="Proteomes" id="UP000751614">
    <property type="component" value="Unassembled WGS sequence"/>
</dbReference>
<evidence type="ECO:0008006" key="3">
    <source>
        <dbReference type="Google" id="ProtNLM"/>
    </source>
</evidence>
<protein>
    <recommendedName>
        <fullName evidence="3">Thrombospondin type 3 repeat-containing protein</fullName>
    </recommendedName>
</protein>
<proteinExistence type="predicted"/>
<gene>
    <name evidence="1" type="ORF">FGG15_03825</name>
</gene>
<sequence>MKNSDPKPFKLKASAFRPFIYCLLVLIYILFTVSSCGKDAITTPPTEQCPEADKKNLCKDSDNDGEGDSNNCQNTCDELDGYVENDDDPDDTNGNITSDCEMVTLYRDEDEDGYGDHNNSITQCSGVNIPTGYVMDNSDCTDDNSQINKLGVTVYADADGDGLGDPHSSIIVENCVDFEGNVLNNSDCDDNLGPFIASEWTGTYNVERTNYQFNGTSTISNFGCTVEDVEGQPNVLKLISFWSNYELDVTEVLYITINPCTQTATWNQETSIGYYRYHPHEGDITWERADFGAYQSNGVSMDSDDDYGWCTLNFEDKTIQIFGVARIPEKEILLSHYKCDMVLVQE</sequence>
<dbReference type="RefSeq" id="WP_138833383.1">
    <property type="nucleotide sequence ID" value="NZ_VCNI01000001.1"/>
</dbReference>
<dbReference type="EMBL" id="VCNI01000001">
    <property type="protein sequence ID" value="TMU56682.1"/>
    <property type="molecule type" value="Genomic_DNA"/>
</dbReference>